<feature type="domain" description="Fe2OG dioxygenase" evidence="4">
    <location>
        <begin position="513"/>
        <end position="639"/>
    </location>
</feature>
<feature type="region of interest" description="Disordered" evidence="2">
    <location>
        <begin position="80"/>
        <end position="113"/>
    </location>
</feature>
<dbReference type="SUPFAM" id="SSF51197">
    <property type="entry name" value="Clavaminate synthase-like"/>
    <property type="match status" value="1"/>
</dbReference>
<dbReference type="Gene3D" id="1.20.1050.10">
    <property type="match status" value="1"/>
</dbReference>
<comment type="caution">
    <text evidence="5">The sequence shown here is derived from an EMBL/GenBank/DDBJ whole genome shotgun (WGS) entry which is preliminary data.</text>
</comment>
<dbReference type="SUPFAM" id="SSF52499">
    <property type="entry name" value="Isochorismatase-like hydrolases"/>
    <property type="match status" value="1"/>
</dbReference>
<dbReference type="Pfam" id="PF13410">
    <property type="entry name" value="GST_C_2"/>
    <property type="match status" value="1"/>
</dbReference>
<dbReference type="InterPro" id="IPR005123">
    <property type="entry name" value="Oxoglu/Fe-dep_dioxygenase_dom"/>
</dbReference>
<evidence type="ECO:0008006" key="7">
    <source>
        <dbReference type="Google" id="ProtNLM"/>
    </source>
</evidence>
<dbReference type="InterPro" id="IPR037151">
    <property type="entry name" value="AlkB-like_sf"/>
</dbReference>
<dbReference type="PROSITE" id="PS51471">
    <property type="entry name" value="FE2OG_OXY"/>
    <property type="match status" value="1"/>
</dbReference>
<gene>
    <name evidence="5" type="ORF">Plec18167_008456</name>
</gene>
<dbReference type="InterPro" id="IPR000868">
    <property type="entry name" value="Isochorismatase-like_dom"/>
</dbReference>
<dbReference type="Gene3D" id="2.60.120.590">
    <property type="entry name" value="Alpha-ketoglutarate-dependent dioxygenase AlkB-like"/>
    <property type="match status" value="1"/>
</dbReference>
<accession>A0ABR3WX73</accession>
<dbReference type="PANTHER" id="PTHR31212:SF5">
    <property type="entry name" value="ISOCHORISMATASE FAMILY PROTEIN FAMILY (AFU_ORTHOLOGUE AFUA_3G14500)"/>
    <property type="match status" value="1"/>
</dbReference>
<feature type="compositionally biased region" description="Acidic residues" evidence="2">
    <location>
        <begin position="102"/>
        <end position="113"/>
    </location>
</feature>
<protein>
    <recommendedName>
        <fullName evidence="7">Isochorismatase family protein family</fullName>
    </recommendedName>
</protein>
<dbReference type="PANTHER" id="PTHR31212">
    <property type="entry name" value="ALPHA-KETOGLUTARATE-DEPENDENT DIOXYGENASE ALKB HOMOLOG 3"/>
    <property type="match status" value="1"/>
</dbReference>
<feature type="compositionally biased region" description="Acidic residues" evidence="2">
    <location>
        <begin position="324"/>
        <end position="334"/>
    </location>
</feature>
<evidence type="ECO:0000256" key="1">
    <source>
        <dbReference type="ARBA" id="ARBA00006336"/>
    </source>
</evidence>
<dbReference type="Proteomes" id="UP001583193">
    <property type="component" value="Unassembled WGS sequence"/>
</dbReference>
<dbReference type="CDD" id="cd00431">
    <property type="entry name" value="cysteine_hydrolases"/>
    <property type="match status" value="1"/>
</dbReference>
<dbReference type="Pfam" id="PF13532">
    <property type="entry name" value="2OG-FeII_Oxy_2"/>
    <property type="match status" value="1"/>
</dbReference>
<dbReference type="EMBL" id="JAVDPF010000041">
    <property type="protein sequence ID" value="KAL1867990.1"/>
    <property type="molecule type" value="Genomic_DNA"/>
</dbReference>
<dbReference type="InterPro" id="IPR036380">
    <property type="entry name" value="Isochorismatase-like_sf"/>
</dbReference>
<proteinExistence type="inferred from homology"/>
<dbReference type="InterPro" id="IPR027450">
    <property type="entry name" value="AlkB-like"/>
</dbReference>
<dbReference type="PROSITE" id="PS50405">
    <property type="entry name" value="GST_CTER"/>
    <property type="match status" value="1"/>
</dbReference>
<dbReference type="InterPro" id="IPR032854">
    <property type="entry name" value="ALKBH3"/>
</dbReference>
<evidence type="ECO:0000313" key="5">
    <source>
        <dbReference type="EMBL" id="KAL1867990.1"/>
    </source>
</evidence>
<evidence type="ECO:0000259" key="3">
    <source>
        <dbReference type="PROSITE" id="PS50405"/>
    </source>
</evidence>
<feature type="compositionally biased region" description="Basic and acidic residues" evidence="2">
    <location>
        <begin position="287"/>
        <end position="306"/>
    </location>
</feature>
<evidence type="ECO:0000313" key="6">
    <source>
        <dbReference type="Proteomes" id="UP001583193"/>
    </source>
</evidence>
<dbReference type="CDD" id="cd00299">
    <property type="entry name" value="GST_C_family"/>
    <property type="match status" value="1"/>
</dbReference>
<evidence type="ECO:0000259" key="4">
    <source>
        <dbReference type="PROSITE" id="PS51471"/>
    </source>
</evidence>
<dbReference type="Gene3D" id="3.40.50.850">
    <property type="entry name" value="Isochorismatase-like"/>
    <property type="match status" value="1"/>
</dbReference>
<dbReference type="InterPro" id="IPR010987">
    <property type="entry name" value="Glutathione-S-Trfase_C-like"/>
</dbReference>
<keyword evidence="6" id="KW-1185">Reference proteome</keyword>
<evidence type="ECO:0000256" key="2">
    <source>
        <dbReference type="SAM" id="MobiDB-lite"/>
    </source>
</evidence>
<feature type="compositionally biased region" description="Low complexity" evidence="2">
    <location>
        <begin position="389"/>
        <end position="410"/>
    </location>
</feature>
<feature type="region of interest" description="Disordered" evidence="2">
    <location>
        <begin position="356"/>
        <end position="429"/>
    </location>
</feature>
<feature type="compositionally biased region" description="Basic residues" evidence="2">
    <location>
        <begin position="372"/>
        <end position="382"/>
    </location>
</feature>
<feature type="domain" description="GST C-terminal" evidence="3">
    <location>
        <begin position="758"/>
        <end position="887"/>
    </location>
</feature>
<organism evidence="5 6">
    <name type="scientific">Paecilomyces lecythidis</name>
    <dbReference type="NCBI Taxonomy" id="3004212"/>
    <lineage>
        <taxon>Eukaryota</taxon>
        <taxon>Fungi</taxon>
        <taxon>Dikarya</taxon>
        <taxon>Ascomycota</taxon>
        <taxon>Pezizomycotina</taxon>
        <taxon>Eurotiomycetes</taxon>
        <taxon>Eurotiomycetidae</taxon>
        <taxon>Eurotiales</taxon>
        <taxon>Thermoascaceae</taxon>
        <taxon>Paecilomyces</taxon>
    </lineage>
</organism>
<dbReference type="SUPFAM" id="SSF47616">
    <property type="entry name" value="GST C-terminal domain-like"/>
    <property type="match status" value="1"/>
</dbReference>
<dbReference type="Pfam" id="PF00857">
    <property type="entry name" value="Isochorismatase"/>
    <property type="match status" value="1"/>
</dbReference>
<name>A0ABR3WX73_9EURO</name>
<feature type="region of interest" description="Disordered" evidence="2">
    <location>
        <begin position="244"/>
        <end position="334"/>
    </location>
</feature>
<reference evidence="5 6" key="1">
    <citation type="journal article" date="2024" name="IMA Fungus">
        <title>IMA Genome - F19 : A genome assembly and annotation guide to empower mycologists, including annotated draft genome sequences of Ceratocystis pirilliformis, Diaporthe australafricana, Fusarium ophioides, Paecilomyces lecythidis, and Sporothrix stenoceras.</title>
        <authorList>
            <person name="Aylward J."/>
            <person name="Wilson A.M."/>
            <person name="Visagie C.M."/>
            <person name="Spraker J."/>
            <person name="Barnes I."/>
            <person name="Buitendag C."/>
            <person name="Ceriani C."/>
            <person name="Del Mar Angel L."/>
            <person name="du Plessis D."/>
            <person name="Fuchs T."/>
            <person name="Gasser K."/>
            <person name="Kramer D."/>
            <person name="Li W."/>
            <person name="Munsamy K."/>
            <person name="Piso A."/>
            <person name="Price J.L."/>
            <person name="Sonnekus B."/>
            <person name="Thomas C."/>
            <person name="van der Nest A."/>
            <person name="van Dijk A."/>
            <person name="van Heerden A."/>
            <person name="van Vuuren N."/>
            <person name="Yilmaz N."/>
            <person name="Duong T.A."/>
            <person name="van der Merwe N.A."/>
            <person name="Wingfield M.J."/>
            <person name="Wingfield B.D."/>
        </authorList>
    </citation>
    <scope>NUCLEOTIDE SEQUENCE [LARGE SCALE GENOMIC DNA]</scope>
    <source>
        <strain evidence="5 6">CMW 18167</strain>
    </source>
</reference>
<comment type="similarity">
    <text evidence="1">Belongs to the isochorismatase family.</text>
</comment>
<feature type="compositionally biased region" description="Polar residues" evidence="2">
    <location>
        <begin position="563"/>
        <end position="574"/>
    </location>
</feature>
<feature type="region of interest" description="Disordered" evidence="2">
    <location>
        <begin position="561"/>
        <end position="586"/>
    </location>
</feature>
<sequence>MSSIFTPNIGAIPTIRTRKALLLLDLQNDFIRSTGALPVSNAADILDQIPGLVQSFRHTGDVVWVRSQYEDSRPLIDPRTGAERVVLTGPGKEPKRKKQQEQDDQDSEKDASQVDDEAFLNTGRCCLPQSSGIQFPAPVLSAIDPQDTVIVKSDYSAFQARTLVESFRSRFVTEIYLVGSLSNIGVYATALDAARHGFAVTLIEDCLGYRSFTRHEEAMRRMADLLGADGVTVAELLEEHDWQETDKIARSGGSRAQRPTTPAGIESVMDDLLVKASPRPGPPASENARRNPDEAEKQKAEERKLIVDAAMKGTDMDGPGNIEIESDNNADEDDPLNLEAYRQHVASHAMARLSRTMRGAAEPTPVPEPSVKRTRAKMRRIKNRDTPQSPSATSAKPAPSSDSRPSSARASRPKGPEAPRMPGDQIGEGDSRVLYNLELPREAFEEVHKEVNWQKMYHLSGQVPRLVAVQGQVGPDGTIPIYRHPADESPPLQPFSPAIDRIRAVVEPILGHPLNHVLIQLYRDGQDRISEHSDKTLDIVRDSFICNVSLGAQRTMILRTKASGMSSTASQTSGDDVESASRKSQRVPLPHGSLFILGQETNQRWLHGIRPDKRPESEKSPEERAFGGERISLTFRHIGTYIDPAAGTIWGQGAVSKSRDGAGRIIHGDPTETERLIRAFGEENHATEFNWDAVYGAGFDAVNFVTVTPGKLVPSGDFVGDLRVRLALTENGLRYEITDSSQFGGPPNTPRPIYADADGATTAGDVRILAYIAQKSSSRPGVDALRGGNQLQHIEQLWANWKKYRMGGIKGEFTALNPWEEALKGQHYLGGQTISIDDCSLWPVLWQMVQDKGPLSATKFPNLSNYYGRMEKRGCVRIVLDEMTGRT</sequence>
<dbReference type="InterPro" id="IPR036282">
    <property type="entry name" value="Glutathione-S-Trfase_C_sf"/>
</dbReference>